<evidence type="ECO:0000313" key="2">
    <source>
        <dbReference type="EMBL" id="CAD8103572.1"/>
    </source>
</evidence>
<evidence type="ECO:0000313" key="3">
    <source>
        <dbReference type="Proteomes" id="UP000688137"/>
    </source>
</evidence>
<protein>
    <submittedName>
        <fullName evidence="2">Uncharacterized protein</fullName>
    </submittedName>
</protein>
<feature type="region of interest" description="Disordered" evidence="1">
    <location>
        <begin position="508"/>
        <end position="527"/>
    </location>
</feature>
<accession>A0A8S1PKA6</accession>
<sequence length="553" mass="65829">MISLVELTEYRATRSHSQYKLNLIDFDDFAYNLNKTIYNYQKCQTGNNNDKLSKFRQSKSVLKADLQKNKPSVYKTFNRNAPGFDENETKELLEHIIQLEYLFVQYNKYFPDHSNPILINNYLNCLSLNKEKFFNNYTQNISETLQMSILRNSQQRIADDISDEMLIKYLINEINRRNKYEKNMDLIRSDQTKFSKLSQNYELHKKTKQLEQTKSNLLVASMKLVFLNYQNQPVYIRFPLYNQNKQLCVDMEKLLKQGEAHDLFKQWSQYIDITSSHSEITLLISIIQDLLQEDSWILNSIIQQISGKQIFKLERIILQIGALNQFCSNCLQTMDKSHTQISELLQHKLQNLIPSFIIRNSIKLEKHIMIMQNSQDEISKGNNRHSIENQLLHLNNLKMCLIPQGLFSQLCFIHRYCTENNQNDYEKAMEQQLFEQPHELNQSNIKKGFIRNESRKTSLKENKGYQIEQLNQPYLLQKFTEMKFTSTIFMDNNVDKLEWKNIIENVKEEKKESKESRSSKSQSSNISFQLNYNDEQFLRQMKNFLQKQEEKIQ</sequence>
<evidence type="ECO:0000256" key="1">
    <source>
        <dbReference type="SAM" id="MobiDB-lite"/>
    </source>
</evidence>
<dbReference type="AlphaFoldDB" id="A0A8S1PKA6"/>
<organism evidence="2 3">
    <name type="scientific">Paramecium primaurelia</name>
    <dbReference type="NCBI Taxonomy" id="5886"/>
    <lineage>
        <taxon>Eukaryota</taxon>
        <taxon>Sar</taxon>
        <taxon>Alveolata</taxon>
        <taxon>Ciliophora</taxon>
        <taxon>Intramacronucleata</taxon>
        <taxon>Oligohymenophorea</taxon>
        <taxon>Peniculida</taxon>
        <taxon>Parameciidae</taxon>
        <taxon>Paramecium</taxon>
    </lineage>
</organism>
<dbReference type="OMA" id="EKHIMIM"/>
<comment type="caution">
    <text evidence="2">The sequence shown here is derived from an EMBL/GenBank/DDBJ whole genome shotgun (WGS) entry which is preliminary data.</text>
</comment>
<keyword evidence="3" id="KW-1185">Reference proteome</keyword>
<dbReference type="Proteomes" id="UP000688137">
    <property type="component" value="Unassembled WGS sequence"/>
</dbReference>
<feature type="compositionally biased region" description="Basic and acidic residues" evidence="1">
    <location>
        <begin position="508"/>
        <end position="518"/>
    </location>
</feature>
<gene>
    <name evidence="2" type="ORF">PPRIM_AZ9-3.1.T1210115</name>
</gene>
<proteinExistence type="predicted"/>
<name>A0A8S1PKA6_PARPR</name>
<dbReference type="EMBL" id="CAJJDM010000124">
    <property type="protein sequence ID" value="CAD8103572.1"/>
    <property type="molecule type" value="Genomic_DNA"/>
</dbReference>
<reference evidence="2" key="1">
    <citation type="submission" date="2021-01" db="EMBL/GenBank/DDBJ databases">
        <authorList>
            <consortium name="Genoscope - CEA"/>
            <person name="William W."/>
        </authorList>
    </citation>
    <scope>NUCLEOTIDE SEQUENCE</scope>
</reference>